<evidence type="ECO:0000313" key="2">
    <source>
        <dbReference type="EMBL" id="ACU45146.1"/>
    </source>
</evidence>
<name>E8Z6R6_PROMN</name>
<dbReference type="EMBL" id="FJ600117">
    <property type="protein sequence ID" value="ACU45146.1"/>
    <property type="molecule type" value="mRNA"/>
</dbReference>
<dbReference type="AlphaFoldDB" id="E8Z6R6"/>
<proteinExistence type="evidence at transcript level"/>
<accession>E8Z6R6</accession>
<reference evidence="2" key="2">
    <citation type="book" date="2010" name="PROCEEDINGS OF 13TH INTERNATIONAL CONFERENCE ON HARMFUL ALGAE" publisher="International Society For The Study of Harmful Algae" city="Hong Kong, China">
        <title>Dinoflagellate meta-transcriptomics enabled by spliced leader.</title>
        <editorList>
            <person name="Unknown A."/>
        </editorList>
        <authorList>
            <person name="Lin S."/>
            <person name="Zhang H."/>
        </authorList>
    </citation>
    <scope>NUCLEOTIDE SEQUENCE</scope>
    <source>
        <strain evidence="2">CCMP696</strain>
    </source>
</reference>
<feature type="non-terminal residue" evidence="2">
    <location>
        <position position="189"/>
    </location>
</feature>
<feature type="region of interest" description="Disordered" evidence="1">
    <location>
        <begin position="132"/>
        <end position="189"/>
    </location>
</feature>
<evidence type="ECO:0000256" key="1">
    <source>
        <dbReference type="SAM" id="MobiDB-lite"/>
    </source>
</evidence>
<sequence length="189" mass="19578">MPSACFARPMLTVAVRRARRLSVRGMNLLACSSAYASISAHSASSSCAQVGPSASPNMTGAMIVFGMPAPGRTARVSSQVLAPAAEPTLTSPSDSCLLGNTCTSWPARSAGPPRGLRRSGAAPKETLFRSLAAAADPRAPRSRPLASGIRPEAAARPCRAPRPWGRARGGGGSHTAEAEIRFLSQKKKK</sequence>
<feature type="compositionally biased region" description="Low complexity" evidence="1">
    <location>
        <begin position="132"/>
        <end position="166"/>
    </location>
</feature>
<reference evidence="2" key="1">
    <citation type="submission" date="2008-12" db="EMBL/GenBank/DDBJ databases">
        <authorList>
            <person name="Zhang H."/>
            <person name="Lin S."/>
        </authorList>
    </citation>
    <scope>NUCLEOTIDE SEQUENCE</scope>
    <source>
        <strain evidence="2">CCMP696</strain>
    </source>
</reference>
<organism evidence="2">
    <name type="scientific">Prorocentrum minimum</name>
    <name type="common">Dinoflagellate</name>
    <name type="synonym">Exuviaella minima</name>
    <dbReference type="NCBI Taxonomy" id="39449"/>
    <lineage>
        <taxon>Eukaryota</taxon>
        <taxon>Sar</taxon>
        <taxon>Alveolata</taxon>
        <taxon>Dinophyceae</taxon>
        <taxon>Prorocentrales</taxon>
        <taxon>Prorocentraceae</taxon>
        <taxon>Prorocentrum</taxon>
    </lineage>
</organism>
<protein>
    <submittedName>
        <fullName evidence="2">Uncharacterized protein</fullName>
    </submittedName>
</protein>